<dbReference type="InterPro" id="IPR000838">
    <property type="entry name" value="RNA_pol_sigma70_ECF_CS"/>
</dbReference>
<evidence type="ECO:0000259" key="7">
    <source>
        <dbReference type="Pfam" id="PF04542"/>
    </source>
</evidence>
<evidence type="ECO:0000256" key="2">
    <source>
        <dbReference type="ARBA" id="ARBA00023015"/>
    </source>
</evidence>
<dbReference type="GO" id="GO:0006352">
    <property type="term" value="P:DNA-templated transcription initiation"/>
    <property type="evidence" value="ECO:0007669"/>
    <property type="project" value="InterPro"/>
</dbReference>
<dbReference type="InterPro" id="IPR036388">
    <property type="entry name" value="WH-like_DNA-bd_sf"/>
</dbReference>
<evidence type="ECO:0000256" key="3">
    <source>
        <dbReference type="ARBA" id="ARBA00023082"/>
    </source>
</evidence>
<accession>A0A0M2T264</accession>
<dbReference type="Pfam" id="PF08281">
    <property type="entry name" value="Sigma70_r4_2"/>
    <property type="match status" value="1"/>
</dbReference>
<organism evidence="9 10">
    <name type="scientific">Mesobacillus campisalis</name>
    <dbReference type="NCBI Taxonomy" id="1408103"/>
    <lineage>
        <taxon>Bacteria</taxon>
        <taxon>Bacillati</taxon>
        <taxon>Bacillota</taxon>
        <taxon>Bacilli</taxon>
        <taxon>Bacillales</taxon>
        <taxon>Bacillaceae</taxon>
        <taxon>Mesobacillus</taxon>
    </lineage>
</organism>
<dbReference type="NCBIfam" id="TIGR02937">
    <property type="entry name" value="sigma70-ECF"/>
    <property type="match status" value="1"/>
</dbReference>
<keyword evidence="3 6" id="KW-0731">Sigma factor</keyword>
<gene>
    <name evidence="9" type="ORF">WQ57_00675</name>
</gene>
<dbReference type="PANTHER" id="PTHR43133:SF8">
    <property type="entry name" value="RNA POLYMERASE SIGMA FACTOR HI_1459-RELATED"/>
    <property type="match status" value="1"/>
</dbReference>
<dbReference type="PATRIC" id="fig|1408103.3.peg.148"/>
<dbReference type="InterPro" id="IPR014284">
    <property type="entry name" value="RNA_pol_sigma-70_dom"/>
</dbReference>
<dbReference type="Gene3D" id="1.10.1740.10">
    <property type="match status" value="1"/>
</dbReference>
<name>A0A0M2T264_9BACI</name>
<reference evidence="9 10" key="1">
    <citation type="submission" date="2015-04" db="EMBL/GenBank/DDBJ databases">
        <title>Taxonomic description and genome sequence of Bacillus campisalis sp. nov., a novel member of the genus Bacillus isolated from solar saltern.</title>
        <authorList>
            <person name="Mathan Kumar R."/>
            <person name="Kaur G."/>
            <person name="Kumar A."/>
            <person name="Singh N.K."/>
            <person name="Kaur N."/>
            <person name="Kumar N."/>
            <person name="Mayilraj S."/>
        </authorList>
    </citation>
    <scope>NUCLEOTIDE SEQUENCE [LARGE SCALE GENOMIC DNA]</scope>
    <source>
        <strain evidence="9 10">SA2-6</strain>
    </source>
</reference>
<evidence type="ECO:0000256" key="5">
    <source>
        <dbReference type="ARBA" id="ARBA00023163"/>
    </source>
</evidence>
<dbReference type="InterPro" id="IPR007627">
    <property type="entry name" value="RNA_pol_sigma70_r2"/>
</dbReference>
<dbReference type="InterPro" id="IPR039425">
    <property type="entry name" value="RNA_pol_sigma-70-like"/>
</dbReference>
<dbReference type="Gene3D" id="1.10.10.10">
    <property type="entry name" value="Winged helix-like DNA-binding domain superfamily/Winged helix DNA-binding domain"/>
    <property type="match status" value="1"/>
</dbReference>
<feature type="domain" description="RNA polymerase sigma factor 70 region 4 type 2" evidence="8">
    <location>
        <begin position="106"/>
        <end position="158"/>
    </location>
</feature>
<dbReference type="EMBL" id="LAYY01000001">
    <property type="protein sequence ID" value="KKK40071.1"/>
    <property type="molecule type" value="Genomic_DNA"/>
</dbReference>
<dbReference type="Proteomes" id="UP000034166">
    <property type="component" value="Unassembled WGS sequence"/>
</dbReference>
<feature type="domain" description="RNA polymerase sigma-70 region 2" evidence="7">
    <location>
        <begin position="7"/>
        <end position="73"/>
    </location>
</feature>
<dbReference type="CDD" id="cd06171">
    <property type="entry name" value="Sigma70_r4"/>
    <property type="match status" value="1"/>
</dbReference>
<dbReference type="AlphaFoldDB" id="A0A0M2T264"/>
<dbReference type="SUPFAM" id="SSF88659">
    <property type="entry name" value="Sigma3 and sigma4 domains of RNA polymerase sigma factors"/>
    <property type="match status" value="1"/>
</dbReference>
<evidence type="ECO:0000256" key="6">
    <source>
        <dbReference type="RuleBase" id="RU000716"/>
    </source>
</evidence>
<dbReference type="GO" id="GO:0006950">
    <property type="term" value="P:response to stress"/>
    <property type="evidence" value="ECO:0007669"/>
    <property type="project" value="UniProtKB-ARBA"/>
</dbReference>
<keyword evidence="4 6" id="KW-0238">DNA-binding</keyword>
<comment type="similarity">
    <text evidence="1 6">Belongs to the sigma-70 factor family. ECF subfamily.</text>
</comment>
<dbReference type="SUPFAM" id="SSF88946">
    <property type="entry name" value="Sigma2 domain of RNA polymerase sigma factors"/>
    <property type="match status" value="1"/>
</dbReference>
<evidence type="ECO:0000256" key="1">
    <source>
        <dbReference type="ARBA" id="ARBA00010641"/>
    </source>
</evidence>
<evidence type="ECO:0000259" key="8">
    <source>
        <dbReference type="Pfam" id="PF08281"/>
    </source>
</evidence>
<proteinExistence type="inferred from homology"/>
<dbReference type="PANTHER" id="PTHR43133">
    <property type="entry name" value="RNA POLYMERASE ECF-TYPE SIGMA FACTO"/>
    <property type="match status" value="1"/>
</dbReference>
<comment type="caution">
    <text evidence="9">The sequence shown here is derived from an EMBL/GenBank/DDBJ whole genome shotgun (WGS) entry which is preliminary data.</text>
</comment>
<dbReference type="GO" id="GO:0003677">
    <property type="term" value="F:DNA binding"/>
    <property type="evidence" value="ECO:0007669"/>
    <property type="project" value="UniProtKB-KW"/>
</dbReference>
<protein>
    <recommendedName>
        <fullName evidence="6">RNA polymerase sigma factor</fullName>
    </recommendedName>
</protein>
<dbReference type="InterPro" id="IPR013324">
    <property type="entry name" value="RNA_pol_sigma_r3/r4-like"/>
</dbReference>
<evidence type="ECO:0000313" key="9">
    <source>
        <dbReference type="EMBL" id="KKK40071.1"/>
    </source>
</evidence>
<dbReference type="Pfam" id="PF04542">
    <property type="entry name" value="Sigma70_r2"/>
    <property type="match status" value="1"/>
</dbReference>
<keyword evidence="5 6" id="KW-0804">Transcription</keyword>
<dbReference type="PROSITE" id="PS01063">
    <property type="entry name" value="SIGMA70_ECF"/>
    <property type="match status" value="1"/>
</dbReference>
<sequence>MNFEEVYTIFHKRLLHVCYAVIKDWQLAEDIVQETFIKAYKKSADIQENGKIGAWLSTIAVRTAIDFLRKQKRNMIVPIEQGIMEALTAHSSESVEQEVEAVMLMEKIRQSFQELTLEQQEVFHLKVECGLKESEIASLLEVKPSTVKTRFYRARNQLKVIVGELDIA</sequence>
<evidence type="ECO:0000256" key="4">
    <source>
        <dbReference type="ARBA" id="ARBA00023125"/>
    </source>
</evidence>
<keyword evidence="10" id="KW-1185">Reference proteome</keyword>
<keyword evidence="2 6" id="KW-0805">Transcription regulation</keyword>
<evidence type="ECO:0000313" key="10">
    <source>
        <dbReference type="Proteomes" id="UP000034166"/>
    </source>
</evidence>
<dbReference type="InterPro" id="IPR013249">
    <property type="entry name" value="RNA_pol_sigma70_r4_t2"/>
</dbReference>
<dbReference type="InterPro" id="IPR013325">
    <property type="entry name" value="RNA_pol_sigma_r2"/>
</dbReference>
<dbReference type="GO" id="GO:0016987">
    <property type="term" value="F:sigma factor activity"/>
    <property type="evidence" value="ECO:0007669"/>
    <property type="project" value="UniProtKB-KW"/>
</dbReference>